<dbReference type="EMBL" id="MHJI01000031">
    <property type="protein sequence ID" value="OGY64840.1"/>
    <property type="molecule type" value="Genomic_DNA"/>
</dbReference>
<evidence type="ECO:0000313" key="1">
    <source>
        <dbReference type="EMBL" id="OGY64840.1"/>
    </source>
</evidence>
<accession>A0A1G1ZM03</accession>
<name>A0A1G1ZM03_9BACT</name>
<organism evidence="1 2">
    <name type="scientific">Candidatus Harrisonbacteria bacterium RIFCSPLOWO2_01_FULL_40_28</name>
    <dbReference type="NCBI Taxonomy" id="1798406"/>
    <lineage>
        <taxon>Bacteria</taxon>
        <taxon>Candidatus Harrisoniibacteriota</taxon>
    </lineage>
</organism>
<protein>
    <submittedName>
        <fullName evidence="1">Uncharacterized protein</fullName>
    </submittedName>
</protein>
<evidence type="ECO:0000313" key="2">
    <source>
        <dbReference type="Proteomes" id="UP000178517"/>
    </source>
</evidence>
<reference evidence="1 2" key="1">
    <citation type="journal article" date="2016" name="Nat. Commun.">
        <title>Thousands of microbial genomes shed light on interconnected biogeochemical processes in an aquifer system.</title>
        <authorList>
            <person name="Anantharaman K."/>
            <person name="Brown C.T."/>
            <person name="Hug L.A."/>
            <person name="Sharon I."/>
            <person name="Castelle C.J."/>
            <person name="Probst A.J."/>
            <person name="Thomas B.C."/>
            <person name="Singh A."/>
            <person name="Wilkins M.J."/>
            <person name="Karaoz U."/>
            <person name="Brodie E.L."/>
            <person name="Williams K.H."/>
            <person name="Hubbard S.S."/>
            <person name="Banfield J.F."/>
        </authorList>
    </citation>
    <scope>NUCLEOTIDE SEQUENCE [LARGE SCALE GENOMIC DNA]</scope>
</reference>
<dbReference type="Proteomes" id="UP000178517">
    <property type="component" value="Unassembled WGS sequence"/>
</dbReference>
<proteinExistence type="predicted"/>
<dbReference type="AlphaFoldDB" id="A0A1G1ZM03"/>
<dbReference type="STRING" id="1798406.A3A04_01870"/>
<gene>
    <name evidence="1" type="ORF">A3A04_01870</name>
</gene>
<sequence>MEAQIYCMLLCFRKNDIPFEREMHAHLPQYFRYMVKEIIGVEPQGYSMKSGEFPNGSDTMRFISCSELLYEGNIDMHPQYENGICIVSTLVFTYNQRETHCALIQTILPRIRNIINVLLN</sequence>
<comment type="caution">
    <text evidence="1">The sequence shown here is derived from an EMBL/GenBank/DDBJ whole genome shotgun (WGS) entry which is preliminary data.</text>
</comment>